<dbReference type="SUPFAM" id="SSF90123">
    <property type="entry name" value="ABC transporter transmembrane region"/>
    <property type="match status" value="1"/>
</dbReference>
<organism evidence="6 7">
    <name type="scientific">Streptococcus phocae</name>
    <dbReference type="NCBI Taxonomy" id="119224"/>
    <lineage>
        <taxon>Bacteria</taxon>
        <taxon>Bacillati</taxon>
        <taxon>Bacillota</taxon>
        <taxon>Bacilli</taxon>
        <taxon>Lactobacillales</taxon>
        <taxon>Streptococcaceae</taxon>
        <taxon>Streptococcus</taxon>
    </lineage>
</organism>
<accession>A0A0N8FX46</accession>
<feature type="transmembrane region" description="Helical" evidence="5">
    <location>
        <begin position="48"/>
        <end position="70"/>
    </location>
</feature>
<evidence type="ECO:0000313" key="7">
    <source>
        <dbReference type="Proteomes" id="UP000049578"/>
    </source>
</evidence>
<comment type="caution">
    <text evidence="6">The sequence shown here is derived from an EMBL/GenBank/DDBJ whole genome shotgun (WGS) entry which is preliminary data.</text>
</comment>
<dbReference type="STRING" id="119224.AKK44_06365"/>
<evidence type="ECO:0000256" key="1">
    <source>
        <dbReference type="ARBA" id="ARBA00004651"/>
    </source>
</evidence>
<dbReference type="EMBL" id="LHQM01000028">
    <property type="protein sequence ID" value="KPJ22115.1"/>
    <property type="molecule type" value="Genomic_DNA"/>
</dbReference>
<evidence type="ECO:0000256" key="3">
    <source>
        <dbReference type="ARBA" id="ARBA00022989"/>
    </source>
</evidence>
<name>A0A0N8FX46_9STRE</name>
<dbReference type="GO" id="GO:0005524">
    <property type="term" value="F:ATP binding"/>
    <property type="evidence" value="ECO:0007669"/>
    <property type="project" value="InterPro"/>
</dbReference>
<dbReference type="AlphaFoldDB" id="A0A0N8FX46"/>
<feature type="transmembrane region" description="Helical" evidence="5">
    <location>
        <begin position="12"/>
        <end position="36"/>
    </location>
</feature>
<gene>
    <name evidence="6" type="ORF">AKK44_06365</name>
</gene>
<sequence>MKKYILKYKCLNVMHIILISFKSACLIGASVTLSMMLNKLVSNDFTGFLVWLGIEIGLYVLFLADTYLVSVHQTKLIQKMSLCLRDDYICGI</sequence>
<proteinExistence type="predicted"/>
<evidence type="ECO:0000256" key="2">
    <source>
        <dbReference type="ARBA" id="ARBA00022692"/>
    </source>
</evidence>
<dbReference type="InterPro" id="IPR036640">
    <property type="entry name" value="ABC1_TM_sf"/>
</dbReference>
<protein>
    <submittedName>
        <fullName evidence="6">Uncharacterized protein</fullName>
    </submittedName>
</protein>
<reference evidence="6 7" key="1">
    <citation type="submission" date="2015-08" db="EMBL/GenBank/DDBJ databases">
        <title>Genome sequence of Streptococcus phocae subsp. phocae ATCC 51973T isolated from liver specimen obtained from seal.</title>
        <authorList>
            <person name="Avendano-Herrera R."/>
        </authorList>
    </citation>
    <scope>NUCLEOTIDE SEQUENCE [LARGE SCALE GENOMIC DNA]</scope>
    <source>
        <strain evidence="6 7">ATCC 51973</strain>
    </source>
</reference>
<keyword evidence="7" id="KW-1185">Reference proteome</keyword>
<dbReference type="PATRIC" id="fig|119224.3.peg.1008"/>
<comment type="subcellular location">
    <subcellularLocation>
        <location evidence="1">Cell membrane</location>
        <topology evidence="1">Multi-pass membrane protein</topology>
    </subcellularLocation>
</comment>
<keyword evidence="2 5" id="KW-0812">Transmembrane</keyword>
<dbReference type="GO" id="GO:0005886">
    <property type="term" value="C:plasma membrane"/>
    <property type="evidence" value="ECO:0007669"/>
    <property type="project" value="UniProtKB-SubCell"/>
</dbReference>
<evidence type="ECO:0000256" key="5">
    <source>
        <dbReference type="SAM" id="Phobius"/>
    </source>
</evidence>
<evidence type="ECO:0000313" key="6">
    <source>
        <dbReference type="EMBL" id="KPJ22115.1"/>
    </source>
</evidence>
<keyword evidence="4 5" id="KW-0472">Membrane</keyword>
<evidence type="ECO:0000256" key="4">
    <source>
        <dbReference type="ARBA" id="ARBA00023136"/>
    </source>
</evidence>
<dbReference type="Proteomes" id="UP000049578">
    <property type="component" value="Unassembled WGS sequence"/>
</dbReference>
<dbReference type="RefSeq" id="WP_054278987.1">
    <property type="nucleotide sequence ID" value="NZ_LHQM01000028.1"/>
</dbReference>
<keyword evidence="3 5" id="KW-1133">Transmembrane helix</keyword>